<reference evidence="2 3" key="1">
    <citation type="submission" date="2016-05" db="EMBL/GenBank/DDBJ databases">
        <title>Niabella ginsenosidivorans BS26 whole genome sequencing.</title>
        <authorList>
            <person name="Im W.T."/>
            <person name="Siddiqi M.Z."/>
        </authorList>
    </citation>
    <scope>NUCLEOTIDE SEQUENCE [LARGE SCALE GENOMIC DNA]</scope>
    <source>
        <strain evidence="2 3">BS26</strain>
    </source>
</reference>
<dbReference type="PANTHER" id="PTHR42767:SF1">
    <property type="entry name" value="ENDO-BETA-1,6-GALACTANASE-LIKE DOMAIN-CONTAINING PROTEIN"/>
    <property type="match status" value="1"/>
</dbReference>
<evidence type="ECO:0000313" key="3">
    <source>
        <dbReference type="Proteomes" id="UP000077667"/>
    </source>
</evidence>
<dbReference type="InterPro" id="IPR039743">
    <property type="entry name" value="6GAL/EXGAL"/>
</dbReference>
<protein>
    <recommendedName>
        <fullName evidence="1">Endo-beta-1,6-galactanase-like domain-containing protein</fullName>
    </recommendedName>
</protein>
<proteinExistence type="predicted"/>
<dbReference type="AlphaFoldDB" id="A0A1A9I238"/>
<dbReference type="GO" id="GO:0004553">
    <property type="term" value="F:hydrolase activity, hydrolyzing O-glycosyl compounds"/>
    <property type="evidence" value="ECO:0007669"/>
    <property type="project" value="InterPro"/>
</dbReference>
<dbReference type="OrthoDB" id="9806701at2"/>
<dbReference type="InterPro" id="IPR013780">
    <property type="entry name" value="Glyco_hydro_b"/>
</dbReference>
<accession>A0A1A9I238</accession>
<dbReference type="InterPro" id="IPR017853">
    <property type="entry name" value="GH"/>
</dbReference>
<dbReference type="STRING" id="1176587.A8C56_12660"/>
<gene>
    <name evidence="2" type="ORF">A8C56_12660</name>
</gene>
<sequence length="547" mass="60566">MNNRMEFFKNRSESKRKKIKEAVKKAGCVFVLLHVLSLPWACDKKPADNRAGTVEPPDKIVVTLYPSKEQQTIHSFGASDCWTAKFVGNWPDEQKKNRIADLLFSMDTLRDGSPEGIGLSLWRFNIGGGSFEQGTASNIKDEWRREECFINADGSYNWKKQKGQQWFLQAARKRGVAYTLGFSLTPPVFMTQNGKAYNASGGTRMNIREGMMGAYAAFLAKVTAHFKFDFLSPVNEPQWKWGKADGAGQEGTQALNTEIAALVKAIALKMKNVPAKIVVGEAGQWDYVFGKNEKGCGDQARRFFTPGAATYIGGLPQVAGIISAHSYFTTCPDAAAVSIRQQVRSVAQQLAPLQVWQTEFGILGNICNQYRGAPRNTGIDYGLYVAKVIHYDLTVANATSWQWWLAMSPYNYSDALVYINTPSGKIDASACKTDGIVSDSKQLWALGNFARFIRPGMKRITVTVSGKAAAGNVLVSAYKEKDTKKTVVVLINPEDREQSVQLKGIEHQPLGVYTTDRIQNLKHSVVQPNEMRLPPKSVVTVTGMCRQ</sequence>
<dbReference type="Pfam" id="PF14587">
    <property type="entry name" value="Glyco_hydr_30_2"/>
    <property type="match status" value="1"/>
</dbReference>
<dbReference type="SUPFAM" id="SSF51445">
    <property type="entry name" value="(Trans)glycosidases"/>
    <property type="match status" value="1"/>
</dbReference>
<evidence type="ECO:0000259" key="1">
    <source>
        <dbReference type="Pfam" id="PF14587"/>
    </source>
</evidence>
<dbReference type="Gene3D" id="3.20.20.80">
    <property type="entry name" value="Glycosidases"/>
    <property type="match status" value="1"/>
</dbReference>
<feature type="domain" description="Endo-beta-1,6-galactanase-like" evidence="1">
    <location>
        <begin position="62"/>
        <end position="418"/>
    </location>
</feature>
<dbReference type="PANTHER" id="PTHR42767">
    <property type="entry name" value="ENDO-BETA-1,6-GALACTANASE"/>
    <property type="match status" value="1"/>
</dbReference>
<organism evidence="2 3">
    <name type="scientific">Niabella ginsenosidivorans</name>
    <dbReference type="NCBI Taxonomy" id="1176587"/>
    <lineage>
        <taxon>Bacteria</taxon>
        <taxon>Pseudomonadati</taxon>
        <taxon>Bacteroidota</taxon>
        <taxon>Chitinophagia</taxon>
        <taxon>Chitinophagales</taxon>
        <taxon>Chitinophagaceae</taxon>
        <taxon>Niabella</taxon>
    </lineage>
</organism>
<evidence type="ECO:0000313" key="2">
    <source>
        <dbReference type="EMBL" id="ANH81718.1"/>
    </source>
</evidence>
<keyword evidence="3" id="KW-1185">Reference proteome</keyword>
<dbReference type="EMBL" id="CP015772">
    <property type="protein sequence ID" value="ANH81718.1"/>
    <property type="molecule type" value="Genomic_DNA"/>
</dbReference>
<dbReference type="Proteomes" id="UP000077667">
    <property type="component" value="Chromosome"/>
</dbReference>
<name>A0A1A9I238_9BACT</name>
<dbReference type="Gene3D" id="2.60.40.1180">
    <property type="entry name" value="Golgi alpha-mannosidase II"/>
    <property type="match status" value="1"/>
</dbReference>
<dbReference type="InterPro" id="IPR039514">
    <property type="entry name" value="6GAL-like"/>
</dbReference>
<dbReference type="KEGG" id="nia:A8C56_12660"/>